<comment type="caution">
    <text evidence="1">The sequence shown here is derived from an EMBL/GenBank/DDBJ whole genome shotgun (WGS) entry which is preliminary data.</text>
</comment>
<dbReference type="Proteomes" id="UP000838763">
    <property type="component" value="Unassembled WGS sequence"/>
</dbReference>
<keyword evidence="2" id="KW-1185">Reference proteome</keyword>
<gene>
    <name evidence="1" type="ORF">PPNO1_LOCUS8695</name>
</gene>
<evidence type="ECO:0000313" key="1">
    <source>
        <dbReference type="EMBL" id="CAI4219126.1"/>
    </source>
</evidence>
<sequence>MHAKVGTEAWDNHWSRLDGDGTVSWSDAHLTPEGVSQAVTLSAFWTALIEKGAPFPDTIYSSPLTRCLQTTKHIWAPIYQSRGAPFHPLIKELLREQITDHTCDRRSPRARLAEDFPEFLFEEGFAETDTLWRADRWEPLPEHCARKQAVLEDLFRRDEGACLSLSVHSFAIAVIMAVCDAEMYRVRRVLPRAARQGGGGG</sequence>
<dbReference type="Gene3D" id="3.40.50.1240">
    <property type="entry name" value="Phosphoglycerate mutase-like"/>
    <property type="match status" value="1"/>
</dbReference>
<dbReference type="AlphaFoldDB" id="A0A9P1HAV0"/>
<dbReference type="EMBL" id="CALLCH030000019">
    <property type="protein sequence ID" value="CAI4219126.1"/>
    <property type="molecule type" value="Genomic_DNA"/>
</dbReference>
<dbReference type="PANTHER" id="PTHR48100">
    <property type="entry name" value="BROAD-SPECIFICITY PHOSPHATASE YOR283W-RELATED"/>
    <property type="match status" value="1"/>
</dbReference>
<dbReference type="CDD" id="cd07040">
    <property type="entry name" value="HP"/>
    <property type="match status" value="1"/>
</dbReference>
<protein>
    <recommendedName>
        <fullName evidence="3">Phosphoglycerate mutase</fullName>
    </recommendedName>
</protein>
<organism evidence="1 2">
    <name type="scientific">Parascedosporium putredinis</name>
    <dbReference type="NCBI Taxonomy" id="1442378"/>
    <lineage>
        <taxon>Eukaryota</taxon>
        <taxon>Fungi</taxon>
        <taxon>Dikarya</taxon>
        <taxon>Ascomycota</taxon>
        <taxon>Pezizomycotina</taxon>
        <taxon>Sordariomycetes</taxon>
        <taxon>Hypocreomycetidae</taxon>
        <taxon>Microascales</taxon>
        <taxon>Microascaceae</taxon>
        <taxon>Parascedosporium</taxon>
    </lineage>
</organism>
<accession>A0A9P1HAV0</accession>
<name>A0A9P1HAV0_9PEZI</name>
<dbReference type="Pfam" id="PF00300">
    <property type="entry name" value="His_Phos_1"/>
    <property type="match status" value="1"/>
</dbReference>
<reference evidence="1" key="1">
    <citation type="submission" date="2022-11" db="EMBL/GenBank/DDBJ databases">
        <authorList>
            <person name="Scott C."/>
            <person name="Bruce N."/>
        </authorList>
    </citation>
    <scope>NUCLEOTIDE SEQUENCE</scope>
</reference>
<dbReference type="InterPro" id="IPR029033">
    <property type="entry name" value="His_PPase_superfam"/>
</dbReference>
<evidence type="ECO:0008006" key="3">
    <source>
        <dbReference type="Google" id="ProtNLM"/>
    </source>
</evidence>
<dbReference type="PANTHER" id="PTHR48100:SF1">
    <property type="entry name" value="HISTIDINE PHOSPHATASE FAMILY PROTEIN-RELATED"/>
    <property type="match status" value="1"/>
</dbReference>
<dbReference type="InterPro" id="IPR013078">
    <property type="entry name" value="His_Pase_superF_clade-1"/>
</dbReference>
<dbReference type="GO" id="GO:0016791">
    <property type="term" value="F:phosphatase activity"/>
    <property type="evidence" value="ECO:0007669"/>
    <property type="project" value="TreeGrafter"/>
</dbReference>
<dbReference type="InterPro" id="IPR050275">
    <property type="entry name" value="PGM_Phosphatase"/>
</dbReference>
<dbReference type="GO" id="GO:0005737">
    <property type="term" value="C:cytoplasm"/>
    <property type="evidence" value="ECO:0007669"/>
    <property type="project" value="TreeGrafter"/>
</dbReference>
<proteinExistence type="predicted"/>
<dbReference type="SUPFAM" id="SSF53254">
    <property type="entry name" value="Phosphoglycerate mutase-like"/>
    <property type="match status" value="1"/>
</dbReference>
<dbReference type="OrthoDB" id="496981at2759"/>
<evidence type="ECO:0000313" key="2">
    <source>
        <dbReference type="Proteomes" id="UP000838763"/>
    </source>
</evidence>